<protein>
    <recommendedName>
        <fullName evidence="4">Phage tail protein</fullName>
    </recommendedName>
</protein>
<sequence>MLSCQKRRQKVQPVMQPGMQRPQQKKPGSQQKAHSQRNKAG</sequence>
<organism evidence="2 3">
    <name type="scientific">Escherichia coli EC1870</name>
    <dbReference type="NCBI Taxonomy" id="1005554"/>
    <lineage>
        <taxon>Bacteria</taxon>
        <taxon>Pseudomonadati</taxon>
        <taxon>Pseudomonadota</taxon>
        <taxon>Gammaproteobacteria</taxon>
        <taxon>Enterobacterales</taxon>
        <taxon>Enterobacteriaceae</taxon>
        <taxon>Escherichia</taxon>
    </lineage>
</organism>
<evidence type="ECO:0000313" key="2">
    <source>
        <dbReference type="EMBL" id="EKJ44925.1"/>
    </source>
</evidence>
<dbReference type="EMBL" id="AMVG01000335">
    <property type="protein sequence ID" value="EKJ44925.1"/>
    <property type="molecule type" value="Genomic_DNA"/>
</dbReference>
<reference evidence="2 3" key="1">
    <citation type="submission" date="2012-06" db="EMBL/GenBank/DDBJ databases">
        <title>Genomic anatomy of Escherichia coli O157:H7 outbreaks.</title>
        <authorList>
            <person name="Eppinger M."/>
            <person name="Daugherty S."/>
            <person name="Agrawal S."/>
            <person name="Galens K."/>
            <person name="Tallon L."/>
            <person name="Shefchek K."/>
            <person name="Parankush S."/>
            <person name="Cebula T.A."/>
            <person name="Feng P."/>
            <person name="Soderlund R."/>
            <person name="Mammel M.K."/>
            <person name="DebRoy C."/>
            <person name="Dudley E.G."/>
            <person name="Tarr P.I."/>
            <person name="Fraser-Liggett C."/>
            <person name="Ravel J."/>
        </authorList>
    </citation>
    <scope>NUCLEOTIDE SEQUENCE [LARGE SCALE GENOMIC DNA]</scope>
    <source>
        <strain evidence="2 3">EC1870</strain>
    </source>
</reference>
<evidence type="ECO:0000313" key="3">
    <source>
        <dbReference type="Proteomes" id="UP000006789"/>
    </source>
</evidence>
<evidence type="ECO:0000256" key="1">
    <source>
        <dbReference type="SAM" id="MobiDB-lite"/>
    </source>
</evidence>
<evidence type="ECO:0008006" key="4">
    <source>
        <dbReference type="Google" id="ProtNLM"/>
    </source>
</evidence>
<feature type="compositionally biased region" description="Basic residues" evidence="1">
    <location>
        <begin position="1"/>
        <end position="10"/>
    </location>
</feature>
<gene>
    <name evidence="2" type="ORF">ECEC1870_2166</name>
</gene>
<proteinExistence type="predicted"/>
<name>A0AAV3HBB7_ECOLX</name>
<dbReference type="AlphaFoldDB" id="A0AAV3HBB7"/>
<accession>A0AAV3HBB7</accession>
<dbReference type="Proteomes" id="UP000006789">
    <property type="component" value="Unassembled WGS sequence"/>
</dbReference>
<feature type="region of interest" description="Disordered" evidence="1">
    <location>
        <begin position="1"/>
        <end position="41"/>
    </location>
</feature>
<comment type="caution">
    <text evidence="2">The sequence shown here is derived from an EMBL/GenBank/DDBJ whole genome shotgun (WGS) entry which is preliminary data.</text>
</comment>